<evidence type="ECO:0000259" key="3">
    <source>
        <dbReference type="Pfam" id="PF24536"/>
    </source>
</evidence>
<keyword evidence="2" id="KW-1133">Transmembrane helix</keyword>
<dbReference type="SUPFAM" id="SSF81296">
    <property type="entry name" value="E set domains"/>
    <property type="match status" value="1"/>
</dbReference>
<keyword evidence="2" id="KW-0812">Transmembrane</keyword>
<dbReference type="EMBL" id="JAIZAY010000016">
    <property type="protein sequence ID" value="KAJ8027379.1"/>
    <property type="molecule type" value="Genomic_DNA"/>
</dbReference>
<name>A0A9Q1BIU7_HOLLE</name>
<feature type="transmembrane region" description="Helical" evidence="2">
    <location>
        <begin position="7"/>
        <end position="24"/>
    </location>
</feature>
<gene>
    <name evidence="4" type="ORF">HOLleu_32509</name>
</gene>
<sequence length="562" mass="64397">MKVHQQLAVAVSAFIIYLLLVPWSETPKEAVLPFPKYGALRTFFTARNAQSTSSIEILHTENFQLANTAHKTSIDVVGKFTDNITSPEYTRVTILNPKSTYNLCDRVAVRIEARDSLNRTKTYGGDMFRVKLFTQKPYSAVNPDNIFDYNNGTYLALFRILWEGYIDVQVMLVHPAEVIPLFSPTLNGSRAHTRLFFGGFIAQDENGKKHSETTTCTITKREEPFCNLSQTQTYVPYYCSAPKDKYLNCSHWTIHRTDKAGTPKMLEPLFDEVAKEVLNRTKKVIYRSDHLITVPAKVNSSFQHYSQLKNDSLRYCTANGPPPIRANGYFFQDRWYPFDCAVHRFATEEIRACLKGRTIYFYGDSTGVQIFSHLKSRLKCQTVDLPPPRKTSNHEQRCMINNITLHSTFHGLPVIGSTTIKVQNIHYAALEIDNIVGGPNVIIFLSYWAHFSMAGTKFYEKRITLVKEAIYRLLDRSPETKVVMKGTNTRGYSGSMVNILSSDWHSFYLEKTLRKCFQNDTNFGFIDSWDITQVQPYSDNVHPRNSIVGTYVDLFMTYICKN</sequence>
<dbReference type="PANTHER" id="PTHR16165:SF5">
    <property type="entry name" value="NXPE FAMILY MEMBER 3"/>
    <property type="match status" value="1"/>
</dbReference>
<keyword evidence="5" id="KW-1185">Reference proteome</keyword>
<keyword evidence="2" id="KW-0472">Membrane</keyword>
<dbReference type="Proteomes" id="UP001152320">
    <property type="component" value="Chromosome 16"/>
</dbReference>
<dbReference type="Pfam" id="PF24536">
    <property type="entry name" value="NXPE4_C"/>
    <property type="match status" value="1"/>
</dbReference>
<organism evidence="4 5">
    <name type="scientific">Holothuria leucospilota</name>
    <name type="common">Black long sea cucumber</name>
    <name type="synonym">Mertensiothuria leucospilota</name>
    <dbReference type="NCBI Taxonomy" id="206669"/>
    <lineage>
        <taxon>Eukaryota</taxon>
        <taxon>Metazoa</taxon>
        <taxon>Echinodermata</taxon>
        <taxon>Eleutherozoa</taxon>
        <taxon>Echinozoa</taxon>
        <taxon>Holothuroidea</taxon>
        <taxon>Aspidochirotacea</taxon>
        <taxon>Aspidochirotida</taxon>
        <taxon>Holothuriidae</taxon>
        <taxon>Holothuria</taxon>
    </lineage>
</organism>
<comment type="caution">
    <text evidence="4">The sequence shown here is derived from an EMBL/GenBank/DDBJ whole genome shotgun (WGS) entry which is preliminary data.</text>
</comment>
<feature type="domain" description="NXPE C-terminal" evidence="3">
    <location>
        <begin position="335"/>
        <end position="560"/>
    </location>
</feature>
<evidence type="ECO:0000313" key="4">
    <source>
        <dbReference type="EMBL" id="KAJ8027379.1"/>
    </source>
</evidence>
<protein>
    <submittedName>
        <fullName evidence="4">NXPE family member 4</fullName>
    </submittedName>
</protein>
<comment type="similarity">
    <text evidence="1">Belongs to the NXPE family.</text>
</comment>
<dbReference type="InterPro" id="IPR014756">
    <property type="entry name" value="Ig_E-set"/>
</dbReference>
<dbReference type="AlphaFoldDB" id="A0A9Q1BIU7"/>
<dbReference type="OrthoDB" id="5950832at2759"/>
<dbReference type="InterPro" id="IPR057106">
    <property type="entry name" value="NXPE4_C"/>
</dbReference>
<dbReference type="Pfam" id="PF06312">
    <property type="entry name" value="Neurexophilin"/>
    <property type="match status" value="1"/>
</dbReference>
<dbReference type="InterPro" id="IPR026845">
    <property type="entry name" value="NXPH/NXPE"/>
</dbReference>
<proteinExistence type="inferred from homology"/>
<reference evidence="4" key="1">
    <citation type="submission" date="2021-10" db="EMBL/GenBank/DDBJ databases">
        <title>Tropical sea cucumber genome reveals ecological adaptation and Cuvierian tubules defense mechanism.</title>
        <authorList>
            <person name="Chen T."/>
        </authorList>
    </citation>
    <scope>NUCLEOTIDE SEQUENCE</scope>
    <source>
        <strain evidence="4">Nanhai2018</strain>
        <tissue evidence="4">Muscle</tissue>
    </source>
</reference>
<dbReference type="PANTHER" id="PTHR16165">
    <property type="entry name" value="NXPE FAMILY MEMBER"/>
    <property type="match status" value="1"/>
</dbReference>
<evidence type="ECO:0000256" key="2">
    <source>
        <dbReference type="SAM" id="Phobius"/>
    </source>
</evidence>
<accession>A0A9Q1BIU7</accession>
<evidence type="ECO:0000256" key="1">
    <source>
        <dbReference type="ARBA" id="ARBA00005431"/>
    </source>
</evidence>
<evidence type="ECO:0000313" key="5">
    <source>
        <dbReference type="Proteomes" id="UP001152320"/>
    </source>
</evidence>